<organism evidence="1 2">
    <name type="scientific">Dissulfuribacter thermophilus</name>
    <dbReference type="NCBI Taxonomy" id="1156395"/>
    <lineage>
        <taxon>Bacteria</taxon>
        <taxon>Pseudomonadati</taxon>
        <taxon>Thermodesulfobacteriota</taxon>
        <taxon>Dissulfuribacteria</taxon>
        <taxon>Dissulfuribacterales</taxon>
        <taxon>Dissulfuribacteraceae</taxon>
        <taxon>Dissulfuribacter</taxon>
    </lineage>
</organism>
<reference evidence="1 2" key="1">
    <citation type="submission" date="2016-06" db="EMBL/GenBank/DDBJ databases">
        <title>Respiratory ammonification of nitrate coupled to the oxidation of elemental sulfur in deep-sea autotrophic thermophilic bacteria.</title>
        <authorList>
            <person name="Slobodkina G.B."/>
            <person name="Mardanov A.V."/>
            <person name="Ravin N.V."/>
            <person name="Frolova A.A."/>
            <person name="Viryasiv M.B."/>
            <person name="Chernyh N.A."/>
            <person name="Bonch-Osmolovskaya E.A."/>
            <person name="Slobodkin A.I."/>
        </authorList>
    </citation>
    <scope>NUCLEOTIDE SEQUENCE [LARGE SCALE GENOMIC DNA]</scope>
    <source>
        <strain evidence="1 2">S69</strain>
    </source>
</reference>
<comment type="caution">
    <text evidence="1">The sequence shown here is derived from an EMBL/GenBank/DDBJ whole genome shotgun (WGS) entry which is preliminary data.</text>
</comment>
<dbReference type="EMBL" id="MAGO01000002">
    <property type="protein sequence ID" value="OCC15984.1"/>
    <property type="molecule type" value="Genomic_DNA"/>
</dbReference>
<dbReference type="AlphaFoldDB" id="A0A1B9F810"/>
<dbReference type="Proteomes" id="UP000093080">
    <property type="component" value="Unassembled WGS sequence"/>
</dbReference>
<sequence>MPIGDIPGFGVTGDHDSRHFQGVSAWKVSEEQETDKWAPFSALWSNP</sequence>
<proteinExistence type="predicted"/>
<evidence type="ECO:0000313" key="1">
    <source>
        <dbReference type="EMBL" id="OCC15984.1"/>
    </source>
</evidence>
<accession>A0A1B9F810</accession>
<protein>
    <submittedName>
        <fullName evidence="1">Uncharacterized protein</fullName>
    </submittedName>
</protein>
<gene>
    <name evidence="1" type="ORF">DBT_0446</name>
</gene>
<keyword evidence="2" id="KW-1185">Reference proteome</keyword>
<dbReference type="STRING" id="1156395.DBT_0446"/>
<evidence type="ECO:0000313" key="2">
    <source>
        <dbReference type="Proteomes" id="UP000093080"/>
    </source>
</evidence>
<name>A0A1B9F810_9BACT</name>